<keyword evidence="3 4" id="KW-0472">Membrane</keyword>
<dbReference type="Gene3D" id="1.20.1250.20">
    <property type="entry name" value="MFS general substrate transporter like domains"/>
    <property type="match status" value="1"/>
</dbReference>
<dbReference type="AlphaFoldDB" id="A0A4Z0NS34"/>
<reference evidence="6 7" key="1">
    <citation type="submission" date="2019-04" db="EMBL/GenBank/DDBJ databases">
        <authorList>
            <person name="Feng G."/>
            <person name="Zhu H."/>
        </authorList>
    </citation>
    <scope>NUCLEOTIDE SEQUENCE [LARGE SCALE GENOMIC DNA]</scope>
    <source>
        <strain evidence="6 7">6HR-1</strain>
    </source>
</reference>
<organism evidence="6 7">
    <name type="scientific">Methylobacterium nonmethylotrophicum</name>
    <dbReference type="NCBI Taxonomy" id="1141884"/>
    <lineage>
        <taxon>Bacteria</taxon>
        <taxon>Pseudomonadati</taxon>
        <taxon>Pseudomonadota</taxon>
        <taxon>Alphaproteobacteria</taxon>
        <taxon>Hyphomicrobiales</taxon>
        <taxon>Methylobacteriaceae</taxon>
        <taxon>Methylobacterium</taxon>
    </lineage>
</organism>
<evidence type="ECO:0000256" key="1">
    <source>
        <dbReference type="ARBA" id="ARBA00022692"/>
    </source>
</evidence>
<gene>
    <name evidence="6" type="ORF">EU555_12650</name>
</gene>
<protein>
    <submittedName>
        <fullName evidence="6">MFS transporter</fullName>
    </submittedName>
</protein>
<dbReference type="EMBL" id="SRLB01000008">
    <property type="protein sequence ID" value="TGD99360.1"/>
    <property type="molecule type" value="Genomic_DNA"/>
</dbReference>
<feature type="transmembrane region" description="Helical" evidence="4">
    <location>
        <begin position="314"/>
        <end position="338"/>
    </location>
</feature>
<feature type="transmembrane region" description="Helical" evidence="4">
    <location>
        <begin position="263"/>
        <end position="282"/>
    </location>
</feature>
<feature type="domain" description="Major facilitator superfamily (MFS) profile" evidence="5">
    <location>
        <begin position="223"/>
        <end position="406"/>
    </location>
</feature>
<dbReference type="InterPro" id="IPR020846">
    <property type="entry name" value="MFS_dom"/>
</dbReference>
<feature type="transmembrane region" description="Helical" evidence="4">
    <location>
        <begin position="350"/>
        <end position="371"/>
    </location>
</feature>
<dbReference type="InterPro" id="IPR011701">
    <property type="entry name" value="MFS"/>
</dbReference>
<evidence type="ECO:0000256" key="3">
    <source>
        <dbReference type="ARBA" id="ARBA00023136"/>
    </source>
</evidence>
<accession>A0A4Z0NS34</accession>
<feature type="transmembrane region" description="Helical" evidence="4">
    <location>
        <begin position="56"/>
        <end position="75"/>
    </location>
</feature>
<evidence type="ECO:0000256" key="4">
    <source>
        <dbReference type="SAM" id="Phobius"/>
    </source>
</evidence>
<dbReference type="GO" id="GO:0022857">
    <property type="term" value="F:transmembrane transporter activity"/>
    <property type="evidence" value="ECO:0007669"/>
    <property type="project" value="InterPro"/>
</dbReference>
<dbReference type="InterPro" id="IPR036259">
    <property type="entry name" value="MFS_trans_sf"/>
</dbReference>
<dbReference type="Proteomes" id="UP000297535">
    <property type="component" value="Unassembled WGS sequence"/>
</dbReference>
<feature type="transmembrane region" description="Helical" evidence="4">
    <location>
        <begin position="224"/>
        <end position="251"/>
    </location>
</feature>
<feature type="transmembrane region" description="Helical" evidence="4">
    <location>
        <begin position="111"/>
        <end position="135"/>
    </location>
</feature>
<feature type="transmembrane region" description="Helical" evidence="4">
    <location>
        <begin position="377"/>
        <end position="398"/>
    </location>
</feature>
<name>A0A4Z0NS34_9HYPH</name>
<feature type="transmembrane region" description="Helical" evidence="4">
    <location>
        <begin position="178"/>
        <end position="203"/>
    </location>
</feature>
<proteinExistence type="predicted"/>
<dbReference type="PANTHER" id="PTHR23534:SF1">
    <property type="entry name" value="MAJOR FACILITATOR SUPERFAMILY PROTEIN"/>
    <property type="match status" value="1"/>
</dbReference>
<evidence type="ECO:0000313" key="7">
    <source>
        <dbReference type="Proteomes" id="UP000297535"/>
    </source>
</evidence>
<feature type="transmembrane region" description="Helical" evidence="4">
    <location>
        <begin position="289"/>
        <end position="308"/>
    </location>
</feature>
<evidence type="ECO:0000313" key="6">
    <source>
        <dbReference type="EMBL" id="TGD99360.1"/>
    </source>
</evidence>
<dbReference type="SUPFAM" id="SSF103473">
    <property type="entry name" value="MFS general substrate transporter"/>
    <property type="match status" value="1"/>
</dbReference>
<keyword evidence="1 4" id="KW-0812">Transmembrane</keyword>
<dbReference type="RefSeq" id="WP_135414992.1">
    <property type="nucleotide sequence ID" value="NZ_SRLB01000008.1"/>
</dbReference>
<dbReference type="PROSITE" id="PS50850">
    <property type="entry name" value="MFS"/>
    <property type="match status" value="1"/>
</dbReference>
<evidence type="ECO:0000256" key="2">
    <source>
        <dbReference type="ARBA" id="ARBA00022989"/>
    </source>
</evidence>
<comment type="caution">
    <text evidence="6">The sequence shown here is derived from an EMBL/GenBank/DDBJ whole genome shotgun (WGS) entry which is preliminary data.</text>
</comment>
<dbReference type="OrthoDB" id="8558006at2"/>
<dbReference type="Pfam" id="PF07690">
    <property type="entry name" value="MFS_1"/>
    <property type="match status" value="1"/>
</dbReference>
<feature type="transmembrane region" description="Helical" evidence="4">
    <location>
        <begin position="87"/>
        <end position="105"/>
    </location>
</feature>
<evidence type="ECO:0000259" key="5">
    <source>
        <dbReference type="PROSITE" id="PS50850"/>
    </source>
</evidence>
<sequence length="406" mass="41532">MSNPAAPLTGLTVAAPTGTGNVLRLATAQALAGANAVVVYATGAVIGSQLAPDPALATLPVSIFVVGMAACTLPAGRIARAYGRRAAFLTGTACGMLVGLLAALAVVLSWFWLFCAATFFGGAYAAVVLSFRFAAADCVAPERRPRALSAVMAGGVFAGIIGPQLVSHTMGLWPSHLFAATFLAQGAVAALSAVVLAGVRLPSPTAADLSGGRPLGLIARQPRFVTAVVCGVVSYLLMNFLMTAAPLAMHLCGLTQDDANLGLQWHVIAMYAPSFFTGRLIARFGAPNVVAAGLALTAAAATVGLSGLDLAHFWTFLILLGLGWNFGFVGASAMVLDCHRPEERTRVQSLNDFLVFGTMAVGSFSSGGLLARYGWDVVLWVSFAPLVVAVAALAVAAASRPARMAA</sequence>
<feature type="transmembrane region" description="Helical" evidence="4">
    <location>
        <begin position="147"/>
        <end position="166"/>
    </location>
</feature>
<keyword evidence="2 4" id="KW-1133">Transmembrane helix</keyword>
<keyword evidence="7" id="KW-1185">Reference proteome</keyword>
<dbReference type="PANTHER" id="PTHR23534">
    <property type="entry name" value="MFS PERMEASE"/>
    <property type="match status" value="1"/>
</dbReference>